<dbReference type="PIRSF" id="PIRSF006221">
    <property type="entry name" value="Ketosamine-3-kinase"/>
    <property type="match status" value="1"/>
</dbReference>
<dbReference type="EMBL" id="QNZI01000081">
    <property type="protein sequence ID" value="RTZ85794.1"/>
    <property type="molecule type" value="Genomic_DNA"/>
</dbReference>
<sequence>MNPDLKSRIEEILSEPVKSTAAVSGGCIADSRKLVMNSGRVFFLKQVRDGSSGTFESEARGLEELQKAGAVRVPEVVAQGPDYLLLEWIEEGKESTDSSMEELGFQFAKLHHFSGEIFGFPEDNYLGDSPQSNSPSKNGSANWPTFYVENRLQFQAVLAVKNGYTTPELQNLLELLYKKIPDLLSGTEDKPSLLHGDLWCGNYLIDQNGRPWLIDPAVYYGHREADLAMTSLFGGFSKTFYSAYESAFPLVPGYPEREPLYQLYHLLNHLNLFGTGYYRQVISILKRYAG</sequence>
<reference evidence="2 3" key="1">
    <citation type="submission" date="2018-06" db="EMBL/GenBank/DDBJ databases">
        <title>Combined omics and stable isotope probing to characterize newly discovered Mariana Back-Arc vent microbial communities.</title>
        <authorList>
            <person name="Trembath-Reichert E."/>
            <person name="Huber J.A."/>
        </authorList>
    </citation>
    <scope>NUCLEOTIDE SEQUENCE [LARGE SCALE GENOMIC DNA]</scope>
    <source>
        <strain evidence="2">MAG 24</strain>
    </source>
</reference>
<dbReference type="Gene3D" id="3.90.1200.10">
    <property type="match status" value="1"/>
</dbReference>
<dbReference type="Pfam" id="PF03881">
    <property type="entry name" value="Fructosamin_kin"/>
    <property type="match status" value="1"/>
</dbReference>
<name>A0A432GQH9_9DELT</name>
<evidence type="ECO:0000313" key="2">
    <source>
        <dbReference type="EMBL" id="RTZ85794.1"/>
    </source>
</evidence>
<accession>A0A432GQH9</accession>
<dbReference type="SUPFAM" id="SSF56112">
    <property type="entry name" value="Protein kinase-like (PK-like)"/>
    <property type="match status" value="1"/>
</dbReference>
<protein>
    <submittedName>
        <fullName evidence="2">Fructosamine kinase</fullName>
    </submittedName>
</protein>
<dbReference type="Proteomes" id="UP000287176">
    <property type="component" value="Unassembled WGS sequence"/>
</dbReference>
<comment type="similarity">
    <text evidence="1">Belongs to the fructosamine kinase family.</text>
</comment>
<keyword evidence="1 2" id="KW-0418">Kinase</keyword>
<proteinExistence type="inferred from homology"/>
<dbReference type="GO" id="GO:0016301">
    <property type="term" value="F:kinase activity"/>
    <property type="evidence" value="ECO:0007669"/>
    <property type="project" value="UniProtKB-UniRule"/>
</dbReference>
<dbReference type="InterPro" id="IPR011009">
    <property type="entry name" value="Kinase-like_dom_sf"/>
</dbReference>
<dbReference type="Gene3D" id="3.30.200.20">
    <property type="entry name" value="Phosphorylase Kinase, domain 1"/>
    <property type="match status" value="1"/>
</dbReference>
<gene>
    <name evidence="2" type="ORF">DSY94_03015</name>
</gene>
<evidence type="ECO:0000313" key="3">
    <source>
        <dbReference type="Proteomes" id="UP000287176"/>
    </source>
</evidence>
<dbReference type="InterPro" id="IPR016477">
    <property type="entry name" value="Fructo-/Ketosamine-3-kinase"/>
</dbReference>
<dbReference type="PANTHER" id="PTHR12149:SF8">
    <property type="entry name" value="PROTEIN-RIBULOSAMINE 3-KINASE"/>
    <property type="match status" value="1"/>
</dbReference>
<evidence type="ECO:0000256" key="1">
    <source>
        <dbReference type="PIRNR" id="PIRNR006221"/>
    </source>
</evidence>
<organism evidence="2 3">
    <name type="scientific">SAR324 cluster bacterium</name>
    <dbReference type="NCBI Taxonomy" id="2024889"/>
    <lineage>
        <taxon>Bacteria</taxon>
        <taxon>Deltaproteobacteria</taxon>
        <taxon>SAR324 cluster</taxon>
    </lineage>
</organism>
<dbReference type="PANTHER" id="PTHR12149">
    <property type="entry name" value="FRUCTOSAMINE 3 KINASE-RELATED PROTEIN"/>
    <property type="match status" value="1"/>
</dbReference>
<keyword evidence="1" id="KW-0808">Transferase</keyword>
<comment type="caution">
    <text evidence="2">The sequence shown here is derived from an EMBL/GenBank/DDBJ whole genome shotgun (WGS) entry which is preliminary data.</text>
</comment>
<dbReference type="AlphaFoldDB" id="A0A432GQH9"/>